<dbReference type="EMBL" id="CM000641">
    <property type="protein sequence ID" value="EED93185.1"/>
    <property type="molecule type" value="Genomic_DNA"/>
</dbReference>
<dbReference type="HOGENOM" id="CLU_895715_0_0_1"/>
<protein>
    <submittedName>
        <fullName evidence="1">Uncharacterized protein</fullName>
    </submittedName>
</protein>
<dbReference type="PaxDb" id="35128-Thaps4189"/>
<organism evidence="1 2">
    <name type="scientific">Thalassiosira pseudonana</name>
    <name type="common">Marine diatom</name>
    <name type="synonym">Cyclotella nana</name>
    <dbReference type="NCBI Taxonomy" id="35128"/>
    <lineage>
        <taxon>Eukaryota</taxon>
        <taxon>Sar</taxon>
        <taxon>Stramenopiles</taxon>
        <taxon>Ochrophyta</taxon>
        <taxon>Bacillariophyta</taxon>
        <taxon>Coscinodiscophyceae</taxon>
        <taxon>Thalassiosirophycidae</taxon>
        <taxon>Thalassiosirales</taxon>
        <taxon>Thalassiosiraceae</taxon>
        <taxon>Thalassiosira</taxon>
    </lineage>
</organism>
<reference evidence="1 2" key="1">
    <citation type="journal article" date="2004" name="Science">
        <title>The genome of the diatom Thalassiosira pseudonana: ecology, evolution, and metabolism.</title>
        <authorList>
            <person name="Armbrust E.V."/>
            <person name="Berges J.A."/>
            <person name="Bowler C."/>
            <person name="Green B.R."/>
            <person name="Martinez D."/>
            <person name="Putnam N.H."/>
            <person name="Zhou S."/>
            <person name="Allen A.E."/>
            <person name="Apt K.E."/>
            <person name="Bechner M."/>
            <person name="Brzezinski M.A."/>
            <person name="Chaal B.K."/>
            <person name="Chiovitti A."/>
            <person name="Davis A.K."/>
            <person name="Demarest M.S."/>
            <person name="Detter J.C."/>
            <person name="Glavina T."/>
            <person name="Goodstein D."/>
            <person name="Hadi M.Z."/>
            <person name="Hellsten U."/>
            <person name="Hildebrand M."/>
            <person name="Jenkins B.D."/>
            <person name="Jurka J."/>
            <person name="Kapitonov V.V."/>
            <person name="Kroger N."/>
            <person name="Lau W.W."/>
            <person name="Lane T.W."/>
            <person name="Larimer F.W."/>
            <person name="Lippmeier J.C."/>
            <person name="Lucas S."/>
            <person name="Medina M."/>
            <person name="Montsant A."/>
            <person name="Obornik M."/>
            <person name="Parker M.S."/>
            <person name="Palenik B."/>
            <person name="Pazour G.J."/>
            <person name="Richardson P.M."/>
            <person name="Rynearson T.A."/>
            <person name="Saito M.A."/>
            <person name="Schwartz D.C."/>
            <person name="Thamatrakoln K."/>
            <person name="Valentin K."/>
            <person name="Vardi A."/>
            <person name="Wilkerson F.P."/>
            <person name="Rokhsar D.S."/>
        </authorList>
    </citation>
    <scope>NUCLEOTIDE SEQUENCE [LARGE SCALE GENOMIC DNA]</scope>
    <source>
        <strain evidence="1 2">CCMP1335</strain>
    </source>
</reference>
<evidence type="ECO:0000313" key="2">
    <source>
        <dbReference type="Proteomes" id="UP000001449"/>
    </source>
</evidence>
<keyword evidence="2" id="KW-1185">Reference proteome</keyword>
<proteinExistence type="predicted"/>
<gene>
    <name evidence="1" type="ORF">THAPSDRAFT_4189</name>
</gene>
<name>B8C164_THAPS</name>
<dbReference type="RefSeq" id="XP_002289648.1">
    <property type="nucleotide sequence ID" value="XM_002289612.1"/>
</dbReference>
<dbReference type="InParanoid" id="B8C164"/>
<sequence length="311" mass="33916">MFNLVDQIASTSQSFPVAIVTYQDFPDGHSQPYEYHGGSGDYPSNLDLDNVDAIQTGINSIILGNGGDTEETVLQASMLLLIWVGDCRWRRACKAGVFNSDHLLGIVESTGGSTESGSGDLILTLKDILHETAKKTYAWFGESTVGKIGEAIEFDANSLYDPYGATITLFEWDFDGDGVFDEKPDKFCEMEEESGLPVLKDESGQDILCLLNETMIPMATPSTTSELLKLLKSYAESISLNSIKRKARKIETYVNNGNDDSACKLLGELIKMSKAQKGDTKYAKMAGVSADIQELLGCLRGGKSQKKSKKN</sequence>
<dbReference type="GeneID" id="7442088"/>
<dbReference type="Proteomes" id="UP000001449">
    <property type="component" value="Chromosome 4"/>
</dbReference>
<accession>B8C164</accession>
<dbReference type="KEGG" id="tps:THAPSDRAFT_4189"/>
<evidence type="ECO:0000313" key="1">
    <source>
        <dbReference type="EMBL" id="EED93185.1"/>
    </source>
</evidence>
<dbReference type="AlphaFoldDB" id="B8C164"/>
<reference evidence="1 2" key="2">
    <citation type="journal article" date="2008" name="Nature">
        <title>The Phaeodactylum genome reveals the evolutionary history of diatom genomes.</title>
        <authorList>
            <person name="Bowler C."/>
            <person name="Allen A.E."/>
            <person name="Badger J.H."/>
            <person name="Grimwood J."/>
            <person name="Jabbari K."/>
            <person name="Kuo A."/>
            <person name="Maheswari U."/>
            <person name="Martens C."/>
            <person name="Maumus F."/>
            <person name="Otillar R.P."/>
            <person name="Rayko E."/>
            <person name="Salamov A."/>
            <person name="Vandepoele K."/>
            <person name="Beszteri B."/>
            <person name="Gruber A."/>
            <person name="Heijde M."/>
            <person name="Katinka M."/>
            <person name="Mock T."/>
            <person name="Valentin K."/>
            <person name="Verret F."/>
            <person name="Berges J.A."/>
            <person name="Brownlee C."/>
            <person name="Cadoret J.P."/>
            <person name="Chiovitti A."/>
            <person name="Choi C.J."/>
            <person name="Coesel S."/>
            <person name="De Martino A."/>
            <person name="Detter J.C."/>
            <person name="Durkin C."/>
            <person name="Falciatore A."/>
            <person name="Fournet J."/>
            <person name="Haruta M."/>
            <person name="Huysman M.J."/>
            <person name="Jenkins B.D."/>
            <person name="Jiroutova K."/>
            <person name="Jorgensen R.E."/>
            <person name="Joubert Y."/>
            <person name="Kaplan A."/>
            <person name="Kroger N."/>
            <person name="Kroth P.G."/>
            <person name="La Roche J."/>
            <person name="Lindquist E."/>
            <person name="Lommer M."/>
            <person name="Martin-Jezequel V."/>
            <person name="Lopez P.J."/>
            <person name="Lucas S."/>
            <person name="Mangogna M."/>
            <person name="McGinnis K."/>
            <person name="Medlin L.K."/>
            <person name="Montsant A."/>
            <person name="Oudot-Le Secq M.P."/>
            <person name="Napoli C."/>
            <person name="Obornik M."/>
            <person name="Parker M.S."/>
            <person name="Petit J.L."/>
            <person name="Porcel B.M."/>
            <person name="Poulsen N."/>
            <person name="Robison M."/>
            <person name="Rychlewski L."/>
            <person name="Rynearson T.A."/>
            <person name="Schmutz J."/>
            <person name="Shapiro H."/>
            <person name="Siaut M."/>
            <person name="Stanley M."/>
            <person name="Sussman M.R."/>
            <person name="Taylor A.R."/>
            <person name="Vardi A."/>
            <person name="von Dassow P."/>
            <person name="Vyverman W."/>
            <person name="Willis A."/>
            <person name="Wyrwicz L.S."/>
            <person name="Rokhsar D.S."/>
            <person name="Weissenbach J."/>
            <person name="Armbrust E.V."/>
            <person name="Green B.R."/>
            <person name="Van de Peer Y."/>
            <person name="Grigoriev I.V."/>
        </authorList>
    </citation>
    <scope>NUCLEOTIDE SEQUENCE [LARGE SCALE GENOMIC DNA]</scope>
    <source>
        <strain evidence="1 2">CCMP1335</strain>
    </source>
</reference>